<accession>A0AAI8C5C4</accession>
<evidence type="ECO:0000313" key="3">
    <source>
        <dbReference type="Proteomes" id="UP000069030"/>
    </source>
</evidence>
<dbReference type="AlphaFoldDB" id="A0AAI8C5C4"/>
<keyword evidence="1" id="KW-1133">Transmembrane helix</keyword>
<dbReference type="Pfam" id="PF13630">
    <property type="entry name" value="SdpI"/>
    <property type="match status" value="1"/>
</dbReference>
<dbReference type="InterPro" id="IPR025962">
    <property type="entry name" value="SdpI/YhfL"/>
</dbReference>
<evidence type="ECO:0000313" key="2">
    <source>
        <dbReference type="EMBL" id="ALU26397.1"/>
    </source>
</evidence>
<organism evidence="2 3">
    <name type="scientific">Myroides odoratimimus</name>
    <dbReference type="NCBI Taxonomy" id="76832"/>
    <lineage>
        <taxon>Bacteria</taxon>
        <taxon>Pseudomonadati</taxon>
        <taxon>Bacteroidota</taxon>
        <taxon>Flavobacteriia</taxon>
        <taxon>Flavobacteriales</taxon>
        <taxon>Flavobacteriaceae</taxon>
        <taxon>Myroides</taxon>
    </lineage>
</organism>
<dbReference type="EMBL" id="CP013690">
    <property type="protein sequence ID" value="ALU26397.1"/>
    <property type="molecule type" value="Genomic_DNA"/>
</dbReference>
<dbReference type="Proteomes" id="UP000069030">
    <property type="component" value="Chromosome"/>
</dbReference>
<feature type="transmembrane region" description="Helical" evidence="1">
    <location>
        <begin position="54"/>
        <end position="72"/>
    </location>
</feature>
<dbReference type="KEGG" id="mod:AS202_09660"/>
<keyword evidence="1" id="KW-0812">Transmembrane</keyword>
<reference evidence="2 3" key="1">
    <citation type="journal article" date="2016" name="J. Zhejiang Univ. Sci. B">
        <title>Antibiotic resistance mechanisms of Myroides sp.</title>
        <authorList>
            <person name="Hu S."/>
            <person name="Yuan S."/>
            <person name="Qu H."/>
            <person name="Jiang T."/>
            <person name="Zhou Y."/>
            <person name="Wang M."/>
            <person name="Ming D."/>
        </authorList>
    </citation>
    <scope>NUCLEOTIDE SEQUENCE [LARGE SCALE GENOMIC DNA]</scope>
    <source>
        <strain evidence="2 3">PR63039</strain>
    </source>
</reference>
<sequence>MIATELLIFMCLFIVLGLLVPHVKTINSILGYRTHRAMKNQRNWEFAQKLSGKYFVYLGIGTGIYSGISYLLPTYSKLLNNIYFLPMILSLAFIIYKTEQGLKKLDE</sequence>
<gene>
    <name evidence="2" type="ORF">AS202_09660</name>
</gene>
<keyword evidence="1" id="KW-0472">Membrane</keyword>
<evidence type="ECO:0000256" key="1">
    <source>
        <dbReference type="SAM" id="Phobius"/>
    </source>
</evidence>
<name>A0AAI8C5C4_9FLAO</name>
<feature type="transmembrane region" description="Helical" evidence="1">
    <location>
        <begin position="6"/>
        <end position="33"/>
    </location>
</feature>
<protein>
    <recommendedName>
        <fullName evidence="4">SdpI/YhfL protein family</fullName>
    </recommendedName>
</protein>
<proteinExistence type="predicted"/>
<feature type="transmembrane region" description="Helical" evidence="1">
    <location>
        <begin position="78"/>
        <end position="96"/>
    </location>
</feature>
<dbReference type="RefSeq" id="WP_006257073.1">
    <property type="nucleotide sequence ID" value="NZ_CP013690.1"/>
</dbReference>
<evidence type="ECO:0008006" key="4">
    <source>
        <dbReference type="Google" id="ProtNLM"/>
    </source>
</evidence>